<dbReference type="PaxDb" id="537011-PREVCOP_05487"/>
<reference evidence="2" key="1">
    <citation type="submission" date="2009-11" db="EMBL/GenBank/DDBJ databases">
        <authorList>
            <person name="Weinstock G."/>
            <person name="Sodergren E."/>
            <person name="Clifton S."/>
            <person name="Fulton L."/>
            <person name="Fulton B."/>
            <person name="Courtney L."/>
            <person name="Fronick C."/>
            <person name="Harrison M."/>
            <person name="Strong C."/>
            <person name="Farmer C."/>
            <person name="Delahaunty K."/>
            <person name="Markovic C."/>
            <person name="Hall O."/>
            <person name="Minx P."/>
            <person name="Tomlinson C."/>
            <person name="Mitreva M."/>
            <person name="Nelson J."/>
            <person name="Hou S."/>
            <person name="Wollam A."/>
            <person name="Pepin K.H."/>
            <person name="Johnson M."/>
            <person name="Bhonagiri V."/>
            <person name="Nash W.E."/>
            <person name="Warren W."/>
            <person name="Chinwalla A."/>
            <person name="Mardis E.R."/>
            <person name="Wilson R.K."/>
        </authorList>
    </citation>
    <scope>NUCLEOTIDE SEQUENCE [LARGE SCALE GENOMIC DNA]</scope>
    <source>
        <strain evidence="2">DSM 18205</strain>
    </source>
</reference>
<accession>D1PE40</accession>
<dbReference type="SUPFAM" id="SSF49764">
    <property type="entry name" value="HSP20-like chaperones"/>
    <property type="match status" value="1"/>
</dbReference>
<feature type="region of interest" description="Disordered" evidence="1">
    <location>
        <begin position="17"/>
        <end position="43"/>
    </location>
</feature>
<dbReference type="Proteomes" id="UP000004477">
    <property type="component" value="Unassembled WGS sequence"/>
</dbReference>
<gene>
    <name evidence="2" type="ORF">PREVCOP_05487</name>
</gene>
<protein>
    <recommendedName>
        <fullName evidence="4">DUF4186 domain-containing protein</fullName>
    </recommendedName>
</protein>
<dbReference type="InterPro" id="IPR020378">
    <property type="entry name" value="DUF4186"/>
</dbReference>
<evidence type="ECO:0000313" key="3">
    <source>
        <dbReference type="Proteomes" id="UP000004477"/>
    </source>
</evidence>
<evidence type="ECO:0008006" key="4">
    <source>
        <dbReference type="Google" id="ProtNLM"/>
    </source>
</evidence>
<sequence length="222" mass="25271">MKKESKVNQAKYVELNLFPEEKEEHQKKSISSENMESDTSPDKEYDLTDLFERLSKSAFRSRFHLSKKDKEYIAEKGLATIRKHAEDFVAKRLAPAVIPNDGKQTPMRGHPVFIAQHATGCCCRGCFFKWHHIPAGRQLTGEEQQYAVAVLMAWIEKQVNATAPAVNVKESATAYTMEVAAPGLKKDMVKMNIDKDGYLNVSIENKDEKEEKKDDVKHIEVK</sequence>
<evidence type="ECO:0000313" key="2">
    <source>
        <dbReference type="EMBL" id="EFB35029.1"/>
    </source>
</evidence>
<name>D1PE40_9BACT</name>
<proteinExistence type="predicted"/>
<dbReference type="STRING" id="537011.PREVCOP_05487"/>
<keyword evidence="3" id="KW-1185">Reference proteome</keyword>
<dbReference type="Pfam" id="PF13811">
    <property type="entry name" value="DUF4186"/>
    <property type="match status" value="1"/>
</dbReference>
<feature type="compositionally biased region" description="Polar residues" evidence="1">
    <location>
        <begin position="29"/>
        <end position="38"/>
    </location>
</feature>
<dbReference type="AlphaFoldDB" id="D1PE40"/>
<evidence type="ECO:0000256" key="1">
    <source>
        <dbReference type="SAM" id="MobiDB-lite"/>
    </source>
</evidence>
<dbReference type="Gene3D" id="2.60.40.790">
    <property type="match status" value="1"/>
</dbReference>
<dbReference type="InterPro" id="IPR008978">
    <property type="entry name" value="HSP20-like_chaperone"/>
</dbReference>
<organism evidence="2 3">
    <name type="scientific">Segatella copri DSM 18205</name>
    <dbReference type="NCBI Taxonomy" id="537011"/>
    <lineage>
        <taxon>Bacteria</taxon>
        <taxon>Pseudomonadati</taxon>
        <taxon>Bacteroidota</taxon>
        <taxon>Bacteroidia</taxon>
        <taxon>Bacteroidales</taxon>
        <taxon>Prevotellaceae</taxon>
        <taxon>Segatella</taxon>
    </lineage>
</organism>
<dbReference type="HOGENOM" id="CLU_1244405_0_0_10"/>
<dbReference type="EMBL" id="ACBX02000018">
    <property type="protein sequence ID" value="EFB35029.1"/>
    <property type="molecule type" value="Genomic_DNA"/>
</dbReference>
<comment type="caution">
    <text evidence="2">The sequence shown here is derived from an EMBL/GenBank/DDBJ whole genome shotgun (WGS) entry which is preliminary data.</text>
</comment>